<evidence type="ECO:0000313" key="2">
    <source>
        <dbReference type="Proteomes" id="UP001458946"/>
    </source>
</evidence>
<reference evidence="1 2" key="1">
    <citation type="submission" date="2024-02" db="EMBL/GenBank/DDBJ databases">
        <title>Deinococcus xinjiangensis NBRC 107630.</title>
        <authorList>
            <person name="Ichikawa N."/>
            <person name="Katano-Makiyama Y."/>
            <person name="Hidaka K."/>
        </authorList>
    </citation>
    <scope>NUCLEOTIDE SEQUENCE [LARGE SCALE GENOMIC DNA]</scope>
    <source>
        <strain evidence="1 2">NBRC 107630</strain>
    </source>
</reference>
<protein>
    <submittedName>
        <fullName evidence="1">Uncharacterized protein</fullName>
    </submittedName>
</protein>
<gene>
    <name evidence="1" type="ORF">Dxin01_01672</name>
</gene>
<proteinExistence type="predicted"/>
<comment type="caution">
    <text evidence="1">The sequence shown here is derived from an EMBL/GenBank/DDBJ whole genome shotgun (WGS) entry which is preliminary data.</text>
</comment>
<organism evidence="1 2">
    <name type="scientific">Deinococcus xinjiangensis</name>
    <dbReference type="NCBI Taxonomy" id="457454"/>
    <lineage>
        <taxon>Bacteria</taxon>
        <taxon>Thermotogati</taxon>
        <taxon>Deinococcota</taxon>
        <taxon>Deinococci</taxon>
        <taxon>Deinococcales</taxon>
        <taxon>Deinococcaceae</taxon>
        <taxon>Deinococcus</taxon>
    </lineage>
</organism>
<evidence type="ECO:0000313" key="1">
    <source>
        <dbReference type="EMBL" id="GAA5501933.1"/>
    </source>
</evidence>
<accession>A0ABP9VCZ2</accession>
<dbReference type="Proteomes" id="UP001458946">
    <property type="component" value="Unassembled WGS sequence"/>
</dbReference>
<dbReference type="RefSeq" id="WP_353541905.1">
    <property type="nucleotide sequence ID" value="NZ_BAABRN010000015.1"/>
</dbReference>
<name>A0ABP9VCZ2_9DEIO</name>
<sequence length="178" mass="19142">MTQDQPSPQVSAETLLETIRAWQAGEAPREAVTLLLAALPADQGETLQATIRELNHWIKAAPTQGQAKSQSQGAAHQDETDAWRSELMACRAKAWSYPQGAGMLVSPAVLILTDGNQGVILQQDHARALPSSTSGSLMLLCQTIVMAQNAVDAKEVGQLRQQRIDSTSTSLSEIEVIQ</sequence>
<keyword evidence="2" id="KW-1185">Reference proteome</keyword>
<dbReference type="EMBL" id="BAABRN010000015">
    <property type="protein sequence ID" value="GAA5501933.1"/>
    <property type="molecule type" value="Genomic_DNA"/>
</dbReference>